<name>A0A397INM3_9GLOM</name>
<comment type="caution">
    <text evidence="1">The sequence shown here is derived from an EMBL/GenBank/DDBJ whole genome shotgun (WGS) entry which is preliminary data.</text>
</comment>
<dbReference type="AlphaFoldDB" id="A0A397INM3"/>
<accession>A0A397INM3</accession>
<gene>
    <name evidence="1" type="ORF">Glove_176g24</name>
</gene>
<dbReference type="Proteomes" id="UP000266861">
    <property type="component" value="Unassembled WGS sequence"/>
</dbReference>
<protein>
    <submittedName>
        <fullName evidence="1">Uncharacterized protein</fullName>
    </submittedName>
</protein>
<reference evidence="1 2" key="1">
    <citation type="submission" date="2018-08" db="EMBL/GenBank/DDBJ databases">
        <title>Genome and evolution of the arbuscular mycorrhizal fungus Diversispora epigaea (formerly Glomus versiforme) and its bacterial endosymbionts.</title>
        <authorList>
            <person name="Sun X."/>
            <person name="Fei Z."/>
            <person name="Harrison M."/>
        </authorList>
    </citation>
    <scope>NUCLEOTIDE SEQUENCE [LARGE SCALE GENOMIC DNA]</scope>
    <source>
        <strain evidence="1 2">IT104</strain>
    </source>
</reference>
<proteinExistence type="predicted"/>
<sequence length="88" mass="10023">MTFKLFDLISNEIIEISSGLWYGELADKGSLITLNTVAYWGSVLKKLRKWMISMLFKSVHAGNINVYSYENGIVVGVNKDEKEVYEGR</sequence>
<keyword evidence="2" id="KW-1185">Reference proteome</keyword>
<organism evidence="1 2">
    <name type="scientific">Diversispora epigaea</name>
    <dbReference type="NCBI Taxonomy" id="1348612"/>
    <lineage>
        <taxon>Eukaryota</taxon>
        <taxon>Fungi</taxon>
        <taxon>Fungi incertae sedis</taxon>
        <taxon>Mucoromycota</taxon>
        <taxon>Glomeromycotina</taxon>
        <taxon>Glomeromycetes</taxon>
        <taxon>Diversisporales</taxon>
        <taxon>Diversisporaceae</taxon>
        <taxon>Diversispora</taxon>
    </lineage>
</organism>
<evidence type="ECO:0000313" key="2">
    <source>
        <dbReference type="Proteomes" id="UP000266861"/>
    </source>
</evidence>
<dbReference type="EMBL" id="PQFF01000166">
    <property type="protein sequence ID" value="RHZ77541.1"/>
    <property type="molecule type" value="Genomic_DNA"/>
</dbReference>
<evidence type="ECO:0000313" key="1">
    <source>
        <dbReference type="EMBL" id="RHZ77541.1"/>
    </source>
</evidence>